<gene>
    <name evidence="7" type="ORF">B0I32_103232</name>
</gene>
<reference evidence="7 8" key="1">
    <citation type="submission" date="2018-03" db="EMBL/GenBank/DDBJ databases">
        <title>Genomic Encyclopedia of Type Strains, Phase III (KMG-III): the genomes of soil and plant-associated and newly described type strains.</title>
        <authorList>
            <person name="Whitman W."/>
        </authorList>
    </citation>
    <scope>NUCLEOTIDE SEQUENCE [LARGE SCALE GENOMIC DNA]</scope>
    <source>
        <strain evidence="7 8">CGMCC 4.7104</strain>
    </source>
</reference>
<evidence type="ECO:0000313" key="8">
    <source>
        <dbReference type="Proteomes" id="UP000238312"/>
    </source>
</evidence>
<protein>
    <submittedName>
        <fullName evidence="7">8-oxo-dGTP pyrophosphatase MutT (NUDIX family)</fullName>
    </submittedName>
</protein>
<dbReference type="Pfam" id="PF00293">
    <property type="entry name" value="NUDIX"/>
    <property type="match status" value="1"/>
</dbReference>
<dbReference type="InterPro" id="IPR020476">
    <property type="entry name" value="Nudix_hydrolase"/>
</dbReference>
<comment type="caution">
    <text evidence="7">The sequence shown here is derived from an EMBL/GenBank/DDBJ whole genome shotgun (WGS) entry which is preliminary data.</text>
</comment>
<dbReference type="AlphaFoldDB" id="A0A2T0N713"/>
<evidence type="ECO:0000259" key="6">
    <source>
        <dbReference type="PROSITE" id="PS51462"/>
    </source>
</evidence>
<evidence type="ECO:0000313" key="7">
    <source>
        <dbReference type="EMBL" id="PRX68271.1"/>
    </source>
</evidence>
<dbReference type="Proteomes" id="UP000238312">
    <property type="component" value="Unassembled WGS sequence"/>
</dbReference>
<organism evidence="7 8">
    <name type="scientific">Nonomuraea fuscirosea</name>
    <dbReference type="NCBI Taxonomy" id="1291556"/>
    <lineage>
        <taxon>Bacteria</taxon>
        <taxon>Bacillati</taxon>
        <taxon>Actinomycetota</taxon>
        <taxon>Actinomycetes</taxon>
        <taxon>Streptosporangiales</taxon>
        <taxon>Streptosporangiaceae</taxon>
        <taxon>Nonomuraea</taxon>
    </lineage>
</organism>
<proteinExistence type="inferred from homology"/>
<keyword evidence="3 5" id="KW-0378">Hydrolase</keyword>
<evidence type="ECO:0000256" key="4">
    <source>
        <dbReference type="ARBA" id="ARBA00022842"/>
    </source>
</evidence>
<dbReference type="CDD" id="cd04685">
    <property type="entry name" value="NUDIX_Hydrolase"/>
    <property type="match status" value="1"/>
</dbReference>
<sequence>MRGDQMRGDQMRGDQVRGDQMSEVILRESARVLLIDRADRLLLYRGRLLQVEDPPYAWFTPGGGLDPGESARQAAARELREELGHVVSPDALGPVVATSEGPWTTGGRRFFSRDSFFALRVDELDVDTSGMDQEERESTDRFHWWTLGELSGPAPGDEQVVPAGLGPLVRRIVAGDPPATPITLPWHLLNDDHA</sequence>
<feature type="domain" description="Nudix hydrolase" evidence="6">
    <location>
        <begin position="16"/>
        <end position="166"/>
    </location>
</feature>
<evidence type="ECO:0000256" key="5">
    <source>
        <dbReference type="RuleBase" id="RU003476"/>
    </source>
</evidence>
<accession>A0A2T0N713</accession>
<dbReference type="InterPro" id="IPR020084">
    <property type="entry name" value="NUDIX_hydrolase_CS"/>
</dbReference>
<evidence type="ECO:0000256" key="3">
    <source>
        <dbReference type="ARBA" id="ARBA00022801"/>
    </source>
</evidence>
<comment type="similarity">
    <text evidence="2 5">Belongs to the Nudix hydrolase family.</text>
</comment>
<dbReference type="PANTHER" id="PTHR43046">
    <property type="entry name" value="GDP-MANNOSE MANNOSYL HYDROLASE"/>
    <property type="match status" value="1"/>
</dbReference>
<evidence type="ECO:0000256" key="1">
    <source>
        <dbReference type="ARBA" id="ARBA00001946"/>
    </source>
</evidence>
<keyword evidence="4" id="KW-0460">Magnesium</keyword>
<dbReference type="EMBL" id="PVNG01000003">
    <property type="protein sequence ID" value="PRX68271.1"/>
    <property type="molecule type" value="Genomic_DNA"/>
</dbReference>
<dbReference type="InterPro" id="IPR000086">
    <property type="entry name" value="NUDIX_hydrolase_dom"/>
</dbReference>
<dbReference type="SUPFAM" id="SSF55811">
    <property type="entry name" value="Nudix"/>
    <property type="match status" value="1"/>
</dbReference>
<dbReference type="Gene3D" id="3.90.79.10">
    <property type="entry name" value="Nucleoside Triphosphate Pyrophosphohydrolase"/>
    <property type="match status" value="1"/>
</dbReference>
<keyword evidence="8" id="KW-1185">Reference proteome</keyword>
<dbReference type="InterPro" id="IPR015797">
    <property type="entry name" value="NUDIX_hydrolase-like_dom_sf"/>
</dbReference>
<dbReference type="PROSITE" id="PS51462">
    <property type="entry name" value="NUDIX"/>
    <property type="match status" value="1"/>
</dbReference>
<name>A0A2T0N713_9ACTN</name>
<evidence type="ECO:0000256" key="2">
    <source>
        <dbReference type="ARBA" id="ARBA00005582"/>
    </source>
</evidence>
<comment type="cofactor">
    <cofactor evidence="1">
        <name>Mg(2+)</name>
        <dbReference type="ChEBI" id="CHEBI:18420"/>
    </cofactor>
</comment>
<dbReference type="PANTHER" id="PTHR43046:SF12">
    <property type="entry name" value="GDP-MANNOSE MANNOSYL HYDROLASE"/>
    <property type="match status" value="1"/>
</dbReference>
<dbReference type="PROSITE" id="PS00893">
    <property type="entry name" value="NUDIX_BOX"/>
    <property type="match status" value="1"/>
</dbReference>
<dbReference type="PRINTS" id="PR00502">
    <property type="entry name" value="NUDIXFAMILY"/>
</dbReference>
<dbReference type="GO" id="GO:0016787">
    <property type="term" value="F:hydrolase activity"/>
    <property type="evidence" value="ECO:0007669"/>
    <property type="project" value="UniProtKB-KW"/>
</dbReference>